<evidence type="ECO:0000259" key="4">
    <source>
        <dbReference type="PROSITE" id="PS01124"/>
    </source>
</evidence>
<dbReference type="InterPro" id="IPR009057">
    <property type="entry name" value="Homeodomain-like_sf"/>
</dbReference>
<keyword evidence="2" id="KW-0238">DNA-binding</keyword>
<gene>
    <name evidence="5" type="ORF">LMF89_12970</name>
</gene>
<dbReference type="Gene3D" id="1.10.10.60">
    <property type="entry name" value="Homeodomain-like"/>
    <property type="match status" value="1"/>
</dbReference>
<accession>A0ABS8HSV1</accession>
<feature type="domain" description="HTH araC/xylS-type" evidence="4">
    <location>
        <begin position="229"/>
        <end position="331"/>
    </location>
</feature>
<keyword evidence="6" id="KW-1185">Reference proteome</keyword>
<evidence type="ECO:0000256" key="2">
    <source>
        <dbReference type="ARBA" id="ARBA00023125"/>
    </source>
</evidence>
<keyword evidence="3" id="KW-0804">Transcription</keyword>
<dbReference type="PROSITE" id="PS00041">
    <property type="entry name" value="HTH_ARAC_FAMILY_1"/>
    <property type="match status" value="1"/>
</dbReference>
<comment type="caution">
    <text evidence="5">The sequence shown here is derived from an EMBL/GenBank/DDBJ whole genome shotgun (WGS) entry which is preliminary data.</text>
</comment>
<protein>
    <submittedName>
        <fullName evidence="5">AraC family transcriptional regulator</fullName>
    </submittedName>
</protein>
<dbReference type="PANTHER" id="PTHR47893:SF1">
    <property type="entry name" value="REGULATORY PROTEIN PCHR"/>
    <property type="match status" value="1"/>
</dbReference>
<dbReference type="InterPro" id="IPR018060">
    <property type="entry name" value="HTH_AraC"/>
</dbReference>
<sequence length="334" mass="38788">MLERKIAVGTNEYLTGSAELAAQLGCTKINQNNVVEYCLPPEHGDSWLMEAHPSAGLFVTNAYVTLLKPVVREYDIRQNGRWLCSVTNGVITILEPGKKARRLQPGIHLVQTGRQPFKIVFDADAPIWFTSIWLFDEWIHVHLRDKSVEPSYNFADYDGWQFAQYNTPDILLLFEQLKYALRIASVPLMYYENKIGELLALIIRNVRYEWFWKRQLQEERRRYVTYQNKKYMFLVKEELDKNILNPPSIKQLTTIAGMGATKLRQCFKGTFGITMDEYVRQEKMKEAMRLLSNDDLNIKNIAAAVGYKNSSQLIANFKKVHGFTPNEFRKLFGL</sequence>
<evidence type="ECO:0000256" key="3">
    <source>
        <dbReference type="ARBA" id="ARBA00023163"/>
    </source>
</evidence>
<proteinExistence type="predicted"/>
<evidence type="ECO:0000313" key="5">
    <source>
        <dbReference type="EMBL" id="MCC5466264.1"/>
    </source>
</evidence>
<dbReference type="PANTHER" id="PTHR47893">
    <property type="entry name" value="REGULATORY PROTEIN PCHR"/>
    <property type="match status" value="1"/>
</dbReference>
<reference evidence="5" key="1">
    <citation type="submission" date="2021-11" db="EMBL/GenBank/DDBJ databases">
        <title>Description of a new species Pelosinus isolated from the bottom sediments of Lake Baikal.</title>
        <authorList>
            <person name="Zakharyuk A."/>
        </authorList>
    </citation>
    <scope>NUCLEOTIDE SEQUENCE</scope>
    <source>
        <strain evidence="5">Bkl1</strain>
    </source>
</reference>
<dbReference type="Pfam" id="PF12833">
    <property type="entry name" value="HTH_18"/>
    <property type="match status" value="1"/>
</dbReference>
<dbReference type="InterPro" id="IPR018062">
    <property type="entry name" value="HTH_AraC-typ_CS"/>
</dbReference>
<organism evidence="5 6">
    <name type="scientific">Pelosinus baikalensis</name>
    <dbReference type="NCBI Taxonomy" id="2892015"/>
    <lineage>
        <taxon>Bacteria</taxon>
        <taxon>Bacillati</taxon>
        <taxon>Bacillota</taxon>
        <taxon>Negativicutes</taxon>
        <taxon>Selenomonadales</taxon>
        <taxon>Sporomusaceae</taxon>
        <taxon>Pelosinus</taxon>
    </lineage>
</organism>
<keyword evidence="1" id="KW-0805">Transcription regulation</keyword>
<evidence type="ECO:0000313" key="6">
    <source>
        <dbReference type="Proteomes" id="UP001165492"/>
    </source>
</evidence>
<evidence type="ECO:0000256" key="1">
    <source>
        <dbReference type="ARBA" id="ARBA00023015"/>
    </source>
</evidence>
<dbReference type="SUPFAM" id="SSF46689">
    <property type="entry name" value="Homeodomain-like"/>
    <property type="match status" value="1"/>
</dbReference>
<dbReference type="EMBL" id="JAJHJB010000016">
    <property type="protein sequence ID" value="MCC5466264.1"/>
    <property type="molecule type" value="Genomic_DNA"/>
</dbReference>
<dbReference type="Proteomes" id="UP001165492">
    <property type="component" value="Unassembled WGS sequence"/>
</dbReference>
<dbReference type="PROSITE" id="PS01124">
    <property type="entry name" value="HTH_ARAC_FAMILY_2"/>
    <property type="match status" value="1"/>
</dbReference>
<name>A0ABS8HSV1_9FIRM</name>
<dbReference type="SMART" id="SM00342">
    <property type="entry name" value="HTH_ARAC"/>
    <property type="match status" value="1"/>
</dbReference>
<dbReference type="InterPro" id="IPR053142">
    <property type="entry name" value="PchR_regulatory_protein"/>
</dbReference>